<evidence type="ECO:0000256" key="3">
    <source>
        <dbReference type="ARBA" id="ARBA00023319"/>
    </source>
</evidence>
<dbReference type="SUPFAM" id="SSF48726">
    <property type="entry name" value="Immunoglobulin"/>
    <property type="match status" value="1"/>
</dbReference>
<evidence type="ECO:0000259" key="4">
    <source>
        <dbReference type="PROSITE" id="PS50835"/>
    </source>
</evidence>
<dbReference type="Pfam" id="PF13927">
    <property type="entry name" value="Ig_3"/>
    <property type="match status" value="1"/>
</dbReference>
<dbReference type="GO" id="GO:0050808">
    <property type="term" value="P:synapse organization"/>
    <property type="evidence" value="ECO:0007669"/>
    <property type="project" value="TreeGrafter"/>
</dbReference>
<dbReference type="Gene3D" id="2.60.40.10">
    <property type="entry name" value="Immunoglobulins"/>
    <property type="match status" value="2"/>
</dbReference>
<sequence>LEISNVAKRHEGSYRCVATNDGKMRTSRDAQLKISPENSVGNEFSEPYFVLEPRGDVVNEGEVVVLECLVNGWPRPDVRWLKGSETVPADGDRVSFVAFAK</sequence>
<keyword evidence="1" id="KW-0732">Signal</keyword>
<keyword evidence="2" id="KW-1015">Disulfide bond</keyword>
<proteinExistence type="predicted"/>
<reference evidence="5" key="1">
    <citation type="submission" date="2016-06" db="UniProtKB">
        <authorList>
            <consortium name="WormBaseParasite"/>
        </authorList>
    </citation>
    <scope>IDENTIFICATION</scope>
</reference>
<organism evidence="5">
    <name type="scientific">Gongylonema pulchrum</name>
    <dbReference type="NCBI Taxonomy" id="637853"/>
    <lineage>
        <taxon>Eukaryota</taxon>
        <taxon>Metazoa</taxon>
        <taxon>Ecdysozoa</taxon>
        <taxon>Nematoda</taxon>
        <taxon>Chromadorea</taxon>
        <taxon>Rhabditida</taxon>
        <taxon>Spirurina</taxon>
        <taxon>Spiruromorpha</taxon>
        <taxon>Spiruroidea</taxon>
        <taxon>Gongylonematidae</taxon>
        <taxon>Gongylonema</taxon>
    </lineage>
</organism>
<dbReference type="PANTHER" id="PTHR45080">
    <property type="entry name" value="CONTACTIN 5"/>
    <property type="match status" value="1"/>
</dbReference>
<dbReference type="PROSITE" id="PS50835">
    <property type="entry name" value="IG_LIKE"/>
    <property type="match status" value="1"/>
</dbReference>
<dbReference type="GO" id="GO:0005886">
    <property type="term" value="C:plasma membrane"/>
    <property type="evidence" value="ECO:0007669"/>
    <property type="project" value="TreeGrafter"/>
</dbReference>
<dbReference type="GO" id="GO:0008046">
    <property type="term" value="F:axon guidance receptor activity"/>
    <property type="evidence" value="ECO:0007669"/>
    <property type="project" value="TreeGrafter"/>
</dbReference>
<dbReference type="InterPro" id="IPR007110">
    <property type="entry name" value="Ig-like_dom"/>
</dbReference>
<evidence type="ECO:0000256" key="2">
    <source>
        <dbReference type="ARBA" id="ARBA00023157"/>
    </source>
</evidence>
<dbReference type="CDD" id="cd00096">
    <property type="entry name" value="Ig"/>
    <property type="match status" value="1"/>
</dbReference>
<dbReference type="GO" id="GO:0030424">
    <property type="term" value="C:axon"/>
    <property type="evidence" value="ECO:0007669"/>
    <property type="project" value="TreeGrafter"/>
</dbReference>
<dbReference type="WBParaSite" id="GPUH_0002615901-mRNA-1">
    <property type="protein sequence ID" value="GPUH_0002615901-mRNA-1"/>
    <property type="gene ID" value="GPUH_0002615901"/>
</dbReference>
<protein>
    <submittedName>
        <fullName evidence="5">Ig-like domain-containing protein</fullName>
    </submittedName>
</protein>
<dbReference type="InterPro" id="IPR036179">
    <property type="entry name" value="Ig-like_dom_sf"/>
</dbReference>
<dbReference type="InterPro" id="IPR013783">
    <property type="entry name" value="Ig-like_fold"/>
</dbReference>
<dbReference type="GO" id="GO:0007156">
    <property type="term" value="P:homophilic cell adhesion via plasma membrane adhesion molecules"/>
    <property type="evidence" value="ECO:0007669"/>
    <property type="project" value="TreeGrafter"/>
</dbReference>
<accession>A0A183EYT8</accession>
<keyword evidence="3" id="KW-0393">Immunoglobulin domain</keyword>
<evidence type="ECO:0000256" key="1">
    <source>
        <dbReference type="ARBA" id="ARBA00022729"/>
    </source>
</evidence>
<dbReference type="PANTHER" id="PTHR45080:SF8">
    <property type="entry name" value="IG-LIKE DOMAIN-CONTAINING PROTEIN"/>
    <property type="match status" value="1"/>
</dbReference>
<dbReference type="AlphaFoldDB" id="A0A183EYT8"/>
<dbReference type="GO" id="GO:0043025">
    <property type="term" value="C:neuronal cell body"/>
    <property type="evidence" value="ECO:0007669"/>
    <property type="project" value="TreeGrafter"/>
</dbReference>
<feature type="domain" description="Ig-like" evidence="4">
    <location>
        <begin position="47"/>
        <end position="101"/>
    </location>
</feature>
<evidence type="ECO:0000313" key="5">
    <source>
        <dbReference type="WBParaSite" id="GPUH_0002615901-mRNA-1"/>
    </source>
</evidence>
<name>A0A183EYT8_9BILA</name>
<dbReference type="InterPro" id="IPR050958">
    <property type="entry name" value="Cell_Adh-Cytoskel_Orgn"/>
</dbReference>